<organism evidence="1 2">
    <name type="scientific">Pelobates cultripes</name>
    <name type="common">Western spadefoot toad</name>
    <dbReference type="NCBI Taxonomy" id="61616"/>
    <lineage>
        <taxon>Eukaryota</taxon>
        <taxon>Metazoa</taxon>
        <taxon>Chordata</taxon>
        <taxon>Craniata</taxon>
        <taxon>Vertebrata</taxon>
        <taxon>Euteleostomi</taxon>
        <taxon>Amphibia</taxon>
        <taxon>Batrachia</taxon>
        <taxon>Anura</taxon>
        <taxon>Pelobatoidea</taxon>
        <taxon>Pelobatidae</taxon>
        <taxon>Pelobates</taxon>
    </lineage>
</organism>
<dbReference type="EMBL" id="OW240917">
    <property type="protein sequence ID" value="CAH2299379.1"/>
    <property type="molecule type" value="Genomic_DNA"/>
</dbReference>
<keyword evidence="2" id="KW-1185">Reference proteome</keyword>
<sequence>MADGVGEHTEPTWETKFNAAFDEICAAFWSRIAARAEQTLPPITHTAQLQMEALSATSSTELTSPAMHMDDAAVSATCPSSELGTHMEVLL</sequence>
<evidence type="ECO:0000313" key="2">
    <source>
        <dbReference type="Proteomes" id="UP001295444"/>
    </source>
</evidence>
<proteinExistence type="predicted"/>
<dbReference type="Proteomes" id="UP001295444">
    <property type="component" value="Chromosome 06"/>
</dbReference>
<gene>
    <name evidence="1" type="ORF">PECUL_23A057027</name>
</gene>
<protein>
    <submittedName>
        <fullName evidence="1">Uncharacterized protein</fullName>
    </submittedName>
</protein>
<reference evidence="1" key="1">
    <citation type="submission" date="2022-03" db="EMBL/GenBank/DDBJ databases">
        <authorList>
            <person name="Alioto T."/>
            <person name="Alioto T."/>
            <person name="Gomez Garrido J."/>
        </authorList>
    </citation>
    <scope>NUCLEOTIDE SEQUENCE</scope>
</reference>
<evidence type="ECO:0000313" key="1">
    <source>
        <dbReference type="EMBL" id="CAH2299379.1"/>
    </source>
</evidence>
<accession>A0AAD1SHH1</accession>
<dbReference type="AlphaFoldDB" id="A0AAD1SHH1"/>
<name>A0AAD1SHH1_PELCU</name>